<organism evidence="2 3">
    <name type="scientific">Sabulicella glaciei</name>
    <dbReference type="NCBI Taxonomy" id="2984948"/>
    <lineage>
        <taxon>Bacteria</taxon>
        <taxon>Pseudomonadati</taxon>
        <taxon>Pseudomonadota</taxon>
        <taxon>Alphaproteobacteria</taxon>
        <taxon>Acetobacterales</taxon>
        <taxon>Acetobacteraceae</taxon>
        <taxon>Sabulicella</taxon>
    </lineage>
</organism>
<evidence type="ECO:0000313" key="2">
    <source>
        <dbReference type="EMBL" id="MCW8084269.1"/>
    </source>
</evidence>
<reference evidence="2 3" key="1">
    <citation type="submission" date="2022-10" db="EMBL/GenBank/DDBJ databases">
        <title>Roseococcus glaciei nov., sp. nov., isolated from glacier.</title>
        <authorList>
            <person name="Liu Q."/>
            <person name="Xin Y.-H."/>
        </authorList>
    </citation>
    <scope>NUCLEOTIDE SEQUENCE [LARGE SCALE GENOMIC DNA]</scope>
    <source>
        <strain evidence="2 3">MDT2-1-1</strain>
    </source>
</reference>
<keyword evidence="3" id="KW-1185">Reference proteome</keyword>
<accession>A0ABT3NQ28</accession>
<evidence type="ECO:0000313" key="3">
    <source>
        <dbReference type="Proteomes" id="UP001526430"/>
    </source>
</evidence>
<protein>
    <submittedName>
        <fullName evidence="2">Baseplate assembly protein</fullName>
    </submittedName>
</protein>
<dbReference type="Proteomes" id="UP001526430">
    <property type="component" value="Unassembled WGS sequence"/>
</dbReference>
<sequence length="841" mass="91425">MRASENWNGLDFIEVDEAQTTLMVYFLGRAPRAISADNIRLAGGRGPSDQVKVVGVKVRSSDDPAYDDVLHVFVDKPGDYSPYTLSLVGLEGIDPRYASLEFSFKAGCPSDLDCADDHGCGPEVFPTPPIDYLAKDYAGFRQLMFDRLALTCPDWRERHAPDLGVALVELFAYLGDYLSYYQDAAATEAYLATARRRPSVRRHARLVDYRLSEGCNARALVSVETRRNLSVEAADIAFITRVAGLAETLGVGAVTLKDLGGIAPDRIEWFEPVQRTGRIFFWEANNLLRFHSWGGRECCLHAGATRATLLGQLANRSLRTAEGGPGPPGRRGEAEAANLRTGEPEDDAEKLKVRLAPGDFLIFEERVGPKTGDFFDADPRHRQAVRLTAVRQSRDELLDLPVIEIEWAEADALAFDLCLSTVGPPPACDLIEHVSVARGNVVLVDHGRTQDPEDLGRVPIRRTEQCCECEGEPTMPVAVGGRYRPELGKAPLTFAAPYDPAAPARAVLAPQPHTALPAIRLRSDDRREWTPRYDLLDAGRDDRAFVVEMEEDRRARIRFGDGELGAAPPPGAGFCAAYRVGSGPAGNVGAGAIALLLHRESVLANDIARVTNPIAASGGTAPEPMAEAKLNAPHAFRAAPSGLRRAITPDDYARIAERDGRIQRAAARFAWSGSWYEAAVGLDIRAAEAARREAILGEGLTRLEAVRRIGHELDVRAARLVPIDLALKVCVAPDHLRGHVRAALLEAFSGRRSPDGRVGFFHPDRLAFGGPIYLSAVVAAAQSVPGVVSVQVTRLKRQFAPANREIENGLLPIGLFEVARLDNDPNHPDGGKLELTLEGGR</sequence>
<proteinExistence type="predicted"/>
<dbReference type="NCBIfam" id="TIGR02243">
    <property type="entry name" value="putative baseplate assembly protein"/>
    <property type="match status" value="1"/>
</dbReference>
<dbReference type="EMBL" id="JAPFQI010000001">
    <property type="protein sequence ID" value="MCW8084269.1"/>
    <property type="molecule type" value="Genomic_DNA"/>
</dbReference>
<evidence type="ECO:0000256" key="1">
    <source>
        <dbReference type="SAM" id="MobiDB-lite"/>
    </source>
</evidence>
<dbReference type="InterPro" id="IPR011749">
    <property type="entry name" value="CHP02243"/>
</dbReference>
<feature type="region of interest" description="Disordered" evidence="1">
    <location>
        <begin position="318"/>
        <end position="347"/>
    </location>
</feature>
<name>A0ABT3NQ28_9PROT</name>
<gene>
    <name evidence="2" type="ORF">OF850_01395</name>
</gene>
<comment type="caution">
    <text evidence="2">The sequence shown here is derived from an EMBL/GenBank/DDBJ whole genome shotgun (WGS) entry which is preliminary data.</text>
</comment>